<proteinExistence type="predicted"/>
<evidence type="ECO:0000313" key="2">
    <source>
        <dbReference type="WBParaSite" id="RSKR_0000761000.1"/>
    </source>
</evidence>
<evidence type="ECO:0000313" key="1">
    <source>
        <dbReference type="Proteomes" id="UP000095286"/>
    </source>
</evidence>
<name>A0AC35U3W0_9BILA</name>
<reference evidence="2" key="1">
    <citation type="submission" date="2016-11" db="UniProtKB">
        <authorList>
            <consortium name="WormBaseParasite"/>
        </authorList>
    </citation>
    <scope>IDENTIFICATION</scope>
    <source>
        <strain evidence="2">KR3021</strain>
    </source>
</reference>
<dbReference type="WBParaSite" id="RSKR_0000761000.1">
    <property type="protein sequence ID" value="RSKR_0000761000.1"/>
    <property type="gene ID" value="RSKR_0000761000"/>
</dbReference>
<sequence length="300" mass="35214">MAYPLLCILKLKNLDLFAVNRIFTTIQNIKVCINDVFIKLILLCMVLYLNCEEKTRFKRAIRRSEQQIYFWPNLVESEKRLIRDAFKQIEKRTCLKFRILGRQPTFNPEKKHASLAYAVIMKSDKLYGYVDKEVKNVARSVIYLTVKALSNKNYKTARGMIMSQLLMYMGYKEEFLRPDAVSYIKEIRTYPKKRKVIFSNEQLNFPFDPESITMPFNSPYYFKTTMYCKARTNKSLGAGQREGLLTIWDSVKINAMYCPHRIAHVDPKRGPCVVPRKRNVAFGSKLHNMSHIKIRSFGNI</sequence>
<organism evidence="1 2">
    <name type="scientific">Rhabditophanes sp. KR3021</name>
    <dbReference type="NCBI Taxonomy" id="114890"/>
    <lineage>
        <taxon>Eukaryota</taxon>
        <taxon>Metazoa</taxon>
        <taxon>Ecdysozoa</taxon>
        <taxon>Nematoda</taxon>
        <taxon>Chromadorea</taxon>
        <taxon>Rhabditida</taxon>
        <taxon>Tylenchina</taxon>
        <taxon>Panagrolaimomorpha</taxon>
        <taxon>Strongyloidoidea</taxon>
        <taxon>Alloionematidae</taxon>
        <taxon>Rhabditophanes</taxon>
    </lineage>
</organism>
<dbReference type="Proteomes" id="UP000095286">
    <property type="component" value="Unplaced"/>
</dbReference>
<protein>
    <submittedName>
        <fullName evidence="2">Peptidase M12A domain-containing protein</fullName>
    </submittedName>
</protein>
<accession>A0AC35U3W0</accession>